<evidence type="ECO:0000256" key="25">
    <source>
        <dbReference type="SAM" id="MobiDB-lite"/>
    </source>
</evidence>
<dbReference type="GO" id="GO:0048471">
    <property type="term" value="C:perinuclear region of cytoplasm"/>
    <property type="evidence" value="ECO:0007669"/>
    <property type="project" value="UniProtKB-SubCell"/>
</dbReference>
<keyword evidence="10" id="KW-0597">Phosphoprotein</keyword>
<dbReference type="PROSITE" id="PS50011">
    <property type="entry name" value="PROTEIN_KINASE_DOM"/>
    <property type="match status" value="1"/>
</dbReference>
<evidence type="ECO:0000256" key="19">
    <source>
        <dbReference type="ARBA" id="ARBA00023329"/>
    </source>
</evidence>
<dbReference type="Gene3D" id="1.10.287.110">
    <property type="entry name" value="DnaJ domain"/>
    <property type="match status" value="1"/>
</dbReference>
<evidence type="ECO:0000259" key="27">
    <source>
        <dbReference type="PROSITE" id="PS50076"/>
    </source>
</evidence>
<dbReference type="InterPro" id="IPR035892">
    <property type="entry name" value="C2_domain_sf"/>
</dbReference>
<dbReference type="GO" id="GO:0035612">
    <property type="term" value="F:AP-2 adaptor complex binding"/>
    <property type="evidence" value="ECO:0007669"/>
    <property type="project" value="TreeGrafter"/>
</dbReference>
<feature type="domain" description="C2 tensin-type" evidence="28">
    <location>
        <begin position="597"/>
        <end position="730"/>
    </location>
</feature>
<feature type="compositionally biased region" description="Low complexity" evidence="25">
    <location>
        <begin position="367"/>
        <end position="385"/>
    </location>
</feature>
<organism evidence="29 30">
    <name type="scientific">Drosophila suzukii</name>
    <name type="common">Spotted-wing drosophila fruit fly</name>
    <dbReference type="NCBI Taxonomy" id="28584"/>
    <lineage>
        <taxon>Eukaryota</taxon>
        <taxon>Metazoa</taxon>
        <taxon>Ecdysozoa</taxon>
        <taxon>Arthropoda</taxon>
        <taxon>Hexapoda</taxon>
        <taxon>Insecta</taxon>
        <taxon>Pterygota</taxon>
        <taxon>Neoptera</taxon>
        <taxon>Endopterygota</taxon>
        <taxon>Diptera</taxon>
        <taxon>Brachycera</taxon>
        <taxon>Muscomorpha</taxon>
        <taxon>Ephydroidea</taxon>
        <taxon>Drosophilidae</taxon>
        <taxon>Drosophila</taxon>
        <taxon>Sophophora</taxon>
    </lineage>
</organism>
<comment type="similarity">
    <text evidence="5">Belongs to the protein kinase superfamily. AGC Ser/Thr protein kinase family. PKC subfamily.</text>
</comment>
<comment type="function">
    <text evidence="22">Associates with cyclin G and CDK5. Seems to act as an auxilin homolog that is involved in the uncoating of clathrin-coated vesicles by Hsc70 in non-neuronal cells. Expression oscillates slightly during the cell cycle, peaking at G1. May play a role in clathrin-mediated endocytosis and intracellular trafficking, and in the dynamics of clathrin assembly/disassembly.</text>
</comment>
<dbReference type="FunFam" id="1.10.287.110:FF:000002">
    <property type="entry name" value="putative tyrosine-protein phosphatase auxilin isoform X2"/>
    <property type="match status" value="1"/>
</dbReference>
<evidence type="ECO:0000256" key="18">
    <source>
        <dbReference type="ARBA" id="ARBA00023306"/>
    </source>
</evidence>
<evidence type="ECO:0000256" key="16">
    <source>
        <dbReference type="ARBA" id="ARBA00022990"/>
    </source>
</evidence>
<feature type="region of interest" description="Disordered" evidence="25">
    <location>
        <begin position="772"/>
        <end position="791"/>
    </location>
</feature>
<feature type="region of interest" description="Disordered" evidence="25">
    <location>
        <begin position="961"/>
        <end position="1024"/>
    </location>
</feature>
<dbReference type="AlphaFoldDB" id="A0AB39ZBF9"/>
<feature type="region of interest" description="Disordered" evidence="25">
    <location>
        <begin position="801"/>
        <end position="840"/>
    </location>
</feature>
<dbReference type="FunFam" id="2.60.40.1110:FF:000001">
    <property type="entry name" value="cyclin-G-associated kinase isoform X2"/>
    <property type="match status" value="1"/>
</dbReference>
<dbReference type="RefSeq" id="XP_016932314.2">
    <property type="nucleotide sequence ID" value="XM_017076825.4"/>
</dbReference>
<evidence type="ECO:0000256" key="5">
    <source>
        <dbReference type="ARBA" id="ARBA00005490"/>
    </source>
</evidence>
<keyword evidence="7" id="KW-0488">Methylation</keyword>
<comment type="catalytic activity">
    <reaction evidence="20">
        <text>L-threonyl-[protein] + ATP = O-phospho-L-threonyl-[protein] + ADP + H(+)</text>
        <dbReference type="Rhea" id="RHEA:46608"/>
        <dbReference type="Rhea" id="RHEA-COMP:11060"/>
        <dbReference type="Rhea" id="RHEA-COMP:11605"/>
        <dbReference type="ChEBI" id="CHEBI:15378"/>
        <dbReference type="ChEBI" id="CHEBI:30013"/>
        <dbReference type="ChEBI" id="CHEBI:30616"/>
        <dbReference type="ChEBI" id="CHEBI:61977"/>
        <dbReference type="ChEBI" id="CHEBI:456216"/>
        <dbReference type="EC" id="2.7.11.1"/>
    </reaction>
</comment>
<keyword evidence="29" id="KW-1185">Reference proteome</keyword>
<keyword evidence="12" id="KW-0547">Nucleotide-binding</keyword>
<evidence type="ECO:0000256" key="3">
    <source>
        <dbReference type="ARBA" id="ARBA00004556"/>
    </source>
</evidence>
<reference evidence="30" key="1">
    <citation type="submission" date="2025-08" db="UniProtKB">
        <authorList>
            <consortium name="RefSeq"/>
        </authorList>
    </citation>
    <scope>IDENTIFICATION</scope>
</reference>
<feature type="domain" description="Protein kinase" evidence="26">
    <location>
        <begin position="54"/>
        <end position="326"/>
    </location>
</feature>
<keyword evidence="11" id="KW-0808">Transferase</keyword>
<dbReference type="InterPro" id="IPR036869">
    <property type="entry name" value="J_dom_sf"/>
</dbReference>
<proteinExistence type="inferred from homology"/>
<protein>
    <recommendedName>
        <fullName evidence="23">Cyclin-G-associated kinase</fullName>
        <ecNumber evidence="6">2.7.11.1</ecNumber>
    </recommendedName>
    <alternativeName>
        <fullName evidence="24">DnaJ homolog subfamily C member 26</fullName>
    </alternativeName>
</protein>
<keyword evidence="13 30" id="KW-0418">Kinase</keyword>
<dbReference type="CTD" id="40527"/>
<comment type="catalytic activity">
    <reaction evidence="21">
        <text>L-seryl-[protein] + ATP = O-phospho-L-seryl-[protein] + ADP + H(+)</text>
        <dbReference type="Rhea" id="RHEA:17989"/>
        <dbReference type="Rhea" id="RHEA-COMP:9863"/>
        <dbReference type="Rhea" id="RHEA-COMP:11604"/>
        <dbReference type="ChEBI" id="CHEBI:15378"/>
        <dbReference type="ChEBI" id="CHEBI:29999"/>
        <dbReference type="ChEBI" id="CHEBI:30616"/>
        <dbReference type="ChEBI" id="CHEBI:83421"/>
        <dbReference type="ChEBI" id="CHEBI:456216"/>
        <dbReference type="EC" id="2.7.11.1"/>
    </reaction>
</comment>
<comment type="subcellular location">
    <subcellularLocation>
        <location evidence="2">Cell junction</location>
        <location evidence="2">Focal adhesion</location>
    </subcellularLocation>
    <subcellularLocation>
        <location evidence="3">Cytoplasm</location>
        <location evidence="3">Perinuclear region</location>
    </subcellularLocation>
    <subcellularLocation>
        <location evidence="1">Cytoplasmic vesicle</location>
        <location evidence="1">Clathrin-coated vesicle</location>
    </subcellularLocation>
    <subcellularLocation>
        <location evidence="4">Golgi apparatus</location>
        <location evidence="4">trans-Golgi network</location>
    </subcellularLocation>
</comment>
<evidence type="ECO:0000256" key="11">
    <source>
        <dbReference type="ARBA" id="ARBA00022679"/>
    </source>
</evidence>
<dbReference type="PANTHER" id="PTHR22967">
    <property type="entry name" value="SERINE/THREONINE PROTEIN KINASE"/>
    <property type="match status" value="1"/>
</dbReference>
<evidence type="ECO:0000256" key="6">
    <source>
        <dbReference type="ARBA" id="ARBA00012513"/>
    </source>
</evidence>
<dbReference type="GO" id="GO:0005925">
    <property type="term" value="C:focal adhesion"/>
    <property type="evidence" value="ECO:0007669"/>
    <property type="project" value="UniProtKB-SubCell"/>
</dbReference>
<dbReference type="Pfam" id="PF10409">
    <property type="entry name" value="PTEN_C2"/>
    <property type="match status" value="1"/>
</dbReference>
<keyword evidence="9" id="KW-0723">Serine/threonine-protein kinase</keyword>
<dbReference type="GO" id="GO:0005794">
    <property type="term" value="C:Golgi apparatus"/>
    <property type="evidence" value="ECO:0007669"/>
    <property type="project" value="UniProtKB-SubCell"/>
</dbReference>
<evidence type="ECO:0000256" key="2">
    <source>
        <dbReference type="ARBA" id="ARBA00004246"/>
    </source>
</evidence>
<dbReference type="Proteomes" id="UP001652628">
    <property type="component" value="Chromosome 3"/>
</dbReference>
<evidence type="ECO:0000256" key="14">
    <source>
        <dbReference type="ARBA" id="ARBA00022840"/>
    </source>
</evidence>
<feature type="region of interest" description="Disordered" evidence="25">
    <location>
        <begin position="361"/>
        <end position="385"/>
    </location>
</feature>
<dbReference type="SUPFAM" id="SSF56112">
    <property type="entry name" value="Protein kinase-like (PK-like)"/>
    <property type="match status" value="1"/>
</dbReference>
<dbReference type="SUPFAM" id="SSF46565">
    <property type="entry name" value="Chaperone J-domain"/>
    <property type="match status" value="1"/>
</dbReference>
<dbReference type="InterPro" id="IPR000719">
    <property type="entry name" value="Prot_kinase_dom"/>
</dbReference>
<dbReference type="GO" id="GO:0030136">
    <property type="term" value="C:clathrin-coated vesicle"/>
    <property type="evidence" value="ECO:0007669"/>
    <property type="project" value="UniProtKB-SubCell"/>
</dbReference>
<evidence type="ECO:0000256" key="20">
    <source>
        <dbReference type="ARBA" id="ARBA00047899"/>
    </source>
</evidence>
<keyword evidence="17" id="KW-0333">Golgi apparatus</keyword>
<dbReference type="EC" id="2.7.11.1" evidence="6"/>
<gene>
    <name evidence="30" type="primary">aux</name>
</gene>
<evidence type="ECO:0000256" key="17">
    <source>
        <dbReference type="ARBA" id="ARBA00023034"/>
    </source>
</evidence>
<evidence type="ECO:0000256" key="15">
    <source>
        <dbReference type="ARBA" id="ARBA00022949"/>
    </source>
</evidence>
<dbReference type="Pfam" id="PF00069">
    <property type="entry name" value="Pkinase"/>
    <property type="match status" value="1"/>
</dbReference>
<keyword evidence="14" id="KW-0067">ATP-binding</keyword>
<dbReference type="GO" id="GO:0045747">
    <property type="term" value="P:positive regulation of Notch signaling pathway"/>
    <property type="evidence" value="ECO:0007669"/>
    <property type="project" value="TreeGrafter"/>
</dbReference>
<feature type="region of interest" description="Disordered" evidence="25">
    <location>
        <begin position="921"/>
        <end position="940"/>
    </location>
</feature>
<dbReference type="InterPro" id="IPR014020">
    <property type="entry name" value="Tensin_C2-dom"/>
</dbReference>
<feature type="compositionally biased region" description="Polar residues" evidence="25">
    <location>
        <begin position="961"/>
        <end position="973"/>
    </location>
</feature>
<dbReference type="GO" id="GO:2000369">
    <property type="term" value="P:regulation of clathrin-dependent endocytosis"/>
    <property type="evidence" value="ECO:0007669"/>
    <property type="project" value="TreeGrafter"/>
</dbReference>
<dbReference type="PROSITE" id="PS00108">
    <property type="entry name" value="PROTEIN_KINASE_ST"/>
    <property type="match status" value="1"/>
</dbReference>
<dbReference type="Gene3D" id="1.10.510.10">
    <property type="entry name" value="Transferase(Phosphotransferase) domain 1"/>
    <property type="match status" value="1"/>
</dbReference>
<dbReference type="GeneID" id="108011636"/>
<evidence type="ECO:0000313" key="30">
    <source>
        <dbReference type="RefSeq" id="XP_016932314.2"/>
    </source>
</evidence>
<dbReference type="Gene3D" id="3.90.190.10">
    <property type="entry name" value="Protein tyrosine phosphatase superfamily"/>
    <property type="match status" value="1"/>
</dbReference>
<evidence type="ECO:0000256" key="22">
    <source>
        <dbReference type="ARBA" id="ARBA00054326"/>
    </source>
</evidence>
<evidence type="ECO:0000313" key="29">
    <source>
        <dbReference type="Proteomes" id="UP001652628"/>
    </source>
</evidence>
<evidence type="ECO:0000256" key="4">
    <source>
        <dbReference type="ARBA" id="ARBA00004601"/>
    </source>
</evidence>
<evidence type="ECO:0000259" key="26">
    <source>
        <dbReference type="PROSITE" id="PS50011"/>
    </source>
</evidence>
<keyword evidence="15" id="KW-0965">Cell junction</keyword>
<evidence type="ECO:0000256" key="7">
    <source>
        <dbReference type="ARBA" id="ARBA00022481"/>
    </source>
</evidence>
<dbReference type="GO" id="GO:0004674">
    <property type="term" value="F:protein serine/threonine kinase activity"/>
    <property type="evidence" value="ECO:0007669"/>
    <property type="project" value="UniProtKB-KW"/>
</dbReference>
<evidence type="ECO:0000256" key="12">
    <source>
        <dbReference type="ARBA" id="ARBA00022741"/>
    </source>
</evidence>
<name>A0AB39ZBF9_DROSZ</name>
<feature type="compositionally biased region" description="Low complexity" evidence="25">
    <location>
        <begin position="1004"/>
        <end position="1020"/>
    </location>
</feature>
<feature type="compositionally biased region" description="Polar residues" evidence="25">
    <location>
        <begin position="987"/>
        <end position="1001"/>
    </location>
</feature>
<evidence type="ECO:0000256" key="24">
    <source>
        <dbReference type="ARBA" id="ARBA00076380"/>
    </source>
</evidence>
<evidence type="ECO:0000256" key="10">
    <source>
        <dbReference type="ARBA" id="ARBA00022553"/>
    </source>
</evidence>
<dbReference type="SMART" id="SM01326">
    <property type="entry name" value="PTEN_C2"/>
    <property type="match status" value="1"/>
</dbReference>
<keyword evidence="16" id="KW-0007">Acetylation</keyword>
<dbReference type="Gene3D" id="2.60.40.1110">
    <property type="match status" value="1"/>
</dbReference>
<dbReference type="InterPro" id="IPR001623">
    <property type="entry name" value="DnaJ_domain"/>
</dbReference>
<evidence type="ECO:0000256" key="23">
    <source>
        <dbReference type="ARBA" id="ARBA00068393"/>
    </source>
</evidence>
<evidence type="ECO:0000256" key="21">
    <source>
        <dbReference type="ARBA" id="ARBA00048679"/>
    </source>
</evidence>
<keyword evidence="18" id="KW-0131">Cell cycle</keyword>
<dbReference type="PANTHER" id="PTHR22967:SF57">
    <property type="entry name" value="AUXILIN, ISOFORM A-RELATED"/>
    <property type="match status" value="1"/>
</dbReference>
<evidence type="ECO:0000256" key="13">
    <source>
        <dbReference type="ARBA" id="ARBA00022777"/>
    </source>
</evidence>
<dbReference type="GO" id="GO:0005524">
    <property type="term" value="F:ATP binding"/>
    <property type="evidence" value="ECO:0007669"/>
    <property type="project" value="UniProtKB-KW"/>
</dbReference>
<dbReference type="FunFam" id="1.10.510.10:FF:000228">
    <property type="entry name" value="cyclin-G-associated kinase isoform X1"/>
    <property type="match status" value="1"/>
</dbReference>
<evidence type="ECO:0000259" key="28">
    <source>
        <dbReference type="PROSITE" id="PS51182"/>
    </source>
</evidence>
<dbReference type="InterPro" id="IPR008271">
    <property type="entry name" value="Ser/Thr_kinase_AS"/>
</dbReference>
<dbReference type="PROSITE" id="PS51182">
    <property type="entry name" value="C2_TENSIN"/>
    <property type="match status" value="1"/>
</dbReference>
<keyword evidence="19" id="KW-0968">Cytoplasmic vesicle</keyword>
<dbReference type="SUPFAM" id="SSF52799">
    <property type="entry name" value="(Phosphotyrosine protein) phosphatases II"/>
    <property type="match status" value="1"/>
</dbReference>
<feature type="region of interest" description="Disordered" evidence="25">
    <location>
        <begin position="890"/>
        <end position="910"/>
    </location>
</feature>
<dbReference type="FunFam" id="3.90.190.10:FF:000099">
    <property type="entry name" value="Blast:Cyclin-G-associated kinase"/>
    <property type="match status" value="1"/>
</dbReference>
<dbReference type="PROSITE" id="PS50076">
    <property type="entry name" value="DNAJ_2"/>
    <property type="match status" value="1"/>
</dbReference>
<evidence type="ECO:0000256" key="8">
    <source>
        <dbReference type="ARBA" id="ARBA00022490"/>
    </source>
</evidence>
<keyword evidence="8" id="KW-0963">Cytoplasm</keyword>
<dbReference type="CDD" id="cd06257">
    <property type="entry name" value="DnaJ"/>
    <property type="match status" value="1"/>
</dbReference>
<sequence length="1181" mass="129431">MGEFFKSLNFNYFSSSDGAPSANGAAGGGAAGALGSRLDNDFVGQVVEVAGHRLRIKCVIAEGGYAFVYVAQDVQTGTEYALKRLLGADQQSCTAIINEIGIHKQVSGHGNIVAFIGSSYTAPSSQLGAQYLLLTELCKGGSLVDCFKTNNATIEPSLVLRIFYHMSRAVACLHSQSPPIAHRDIKIENFLIGNDKQIKLCDFGSATKEVLSPTFEWSANQRSMLEDQLNTVTTPMYRAPEMLDTWSNNPIGPKADIWALSCILYFLCYRRHPYEDGGKLRIINANYILPPDPQYQCFRDIIRGCFKVNPVERLDIDMVLERLAAIAETNNWSLKGSIDLHGIPIESLPAESPARKNSFHSEFYTESSSTTPHAASPATIASSSTNGHGRLLSSLRGGAGTLFKNIKDTSTKVMQTMQQSIARNDLDISHITSRILAMPCPSDGFESAYKTNNIEDVRLSLESRFDPNKISIYNFGQRTVPRLPPPVRTVEAGFVYGCTQAHAPNLQGLFTVSADMYNFLNADPKSIVIVQTGDSGGCTAATVICALLMYADLLQEPEDAVQVFAVKRHTINLRPSEFRYLYYFGDILRHTPLLPHYKNTNLVSLCCQPVPRMTKVRDGCRIYMEIYCNETLLLSTLQDYEKIGFHKAGPGKIVLPINLTVCGDVTVVLYHARKGMVRPQGLKICQLQINTGFIPEPETLITFTSQDLDDLPDPEQVTATFSVSLSLTVTDSEILPSRKPPWIPAKPMRSPAALFSSDLEFAEMLDNFVTKPTRPSSPLGPRKSDHSSSPLVLPDVTEIAHEPPTTVPEPSPPIDLLNLNQQPNDAPAADPLTSAKPSTDASFDLLGAFGDDDSTGIGSAPIPDILPPPSLQHPLPRVSTDPFDIFSSEDQGYAPSINKSGGPELPPFVGSLPAFVNKPAVAKTDRSPTQPPKASSDPFADIANLASGLNINFNRSTLSGKSPVGSSPLATQFSSPTHRPSTSSRPQENFIQTLPQQQCQPMGSVRSQSQPQSVPAQSRPDYSRVHFDSQKPVQQAGAGETKSSDIFADILGQQGYSFGSKMSQGPRSINEMRKEDLVKDMDPKKVRIMEWTDGKKNNIRALLCSMHTVLWDNAKWQPCQMSTMVTPIEVKKAYRRACLAVHPDKHNGTENEEIAKLIFMELNNAWTDFENDATQQNMFNA</sequence>
<dbReference type="SUPFAM" id="SSF49562">
    <property type="entry name" value="C2 domain (Calcium/lipid-binding domain, CaLB)"/>
    <property type="match status" value="1"/>
</dbReference>
<dbReference type="SMART" id="SM00220">
    <property type="entry name" value="S_TKc"/>
    <property type="match status" value="1"/>
</dbReference>
<dbReference type="InterPro" id="IPR029021">
    <property type="entry name" value="Prot-tyrosine_phosphatase-like"/>
</dbReference>
<feature type="compositionally biased region" description="Low complexity" evidence="25">
    <location>
        <begin position="974"/>
        <end position="986"/>
    </location>
</feature>
<accession>A0AB39ZBF9</accession>
<dbReference type="InterPro" id="IPR011009">
    <property type="entry name" value="Kinase-like_dom_sf"/>
</dbReference>
<feature type="domain" description="J" evidence="27">
    <location>
        <begin position="1114"/>
        <end position="1181"/>
    </location>
</feature>
<evidence type="ECO:0000256" key="1">
    <source>
        <dbReference type="ARBA" id="ARBA00004132"/>
    </source>
</evidence>
<evidence type="ECO:0000256" key="9">
    <source>
        <dbReference type="ARBA" id="ARBA00022527"/>
    </source>
</evidence>